<dbReference type="EMBL" id="JAWJZY010000001">
    <property type="protein sequence ID" value="MEE8657418.1"/>
    <property type="molecule type" value="Genomic_DNA"/>
</dbReference>
<feature type="binding site" evidence="6">
    <location>
        <position position="217"/>
    </location>
    <ligand>
        <name>Mg(2+)</name>
        <dbReference type="ChEBI" id="CHEBI:18420"/>
        <label>2</label>
    </ligand>
</feature>
<feature type="binding site" evidence="6">
    <location>
        <position position="72"/>
    </location>
    <ligand>
        <name>Mg(2+)</name>
        <dbReference type="ChEBI" id="CHEBI:18420"/>
        <label>1</label>
    </ligand>
</feature>
<keyword evidence="8" id="KW-1185">Reference proteome</keyword>
<dbReference type="SUPFAM" id="SSF56655">
    <property type="entry name" value="Carbohydrate phosphatase"/>
    <property type="match status" value="1"/>
</dbReference>
<dbReference type="Proteomes" id="UP001312908">
    <property type="component" value="Unassembled WGS sequence"/>
</dbReference>
<dbReference type="PANTHER" id="PTHR43028:SF5">
    <property type="entry name" value="3'(2'),5'-BISPHOSPHATE NUCLEOTIDASE 1"/>
    <property type="match status" value="1"/>
</dbReference>
<evidence type="ECO:0000256" key="6">
    <source>
        <dbReference type="HAMAP-Rule" id="MF_02095"/>
    </source>
</evidence>
<dbReference type="InterPro" id="IPR050725">
    <property type="entry name" value="CysQ/Inositol_MonoPase"/>
</dbReference>
<evidence type="ECO:0000256" key="5">
    <source>
        <dbReference type="ARBA" id="ARBA00023136"/>
    </source>
</evidence>
<reference evidence="7 8" key="1">
    <citation type="submission" date="2023-10" db="EMBL/GenBank/DDBJ databases">
        <title>Sorlinia euscelidii gen. nov., sp. nov., an acetic acid bacteria isolated from the gut of Euscelidius variegatus emitter.</title>
        <authorList>
            <person name="Michoud G."/>
            <person name="Marasco R."/>
            <person name="Seferji K."/>
            <person name="Gonella E."/>
            <person name="Garuglieri E."/>
            <person name="Alma A."/>
            <person name="Mapelli F."/>
            <person name="Borin S."/>
            <person name="Daffonchio D."/>
            <person name="Crotti E."/>
        </authorList>
    </citation>
    <scope>NUCLEOTIDE SEQUENCE [LARGE SCALE GENOMIC DNA]</scope>
    <source>
        <strain evidence="7 8">EV16P</strain>
    </source>
</reference>
<dbReference type="RefSeq" id="WP_394818491.1">
    <property type="nucleotide sequence ID" value="NZ_JAWJZY010000001.1"/>
</dbReference>
<comment type="catalytic activity">
    <reaction evidence="6">
        <text>adenosine 3',5'-bisphosphate + H2O = AMP + phosphate</text>
        <dbReference type="Rhea" id="RHEA:10040"/>
        <dbReference type="ChEBI" id="CHEBI:15377"/>
        <dbReference type="ChEBI" id="CHEBI:43474"/>
        <dbReference type="ChEBI" id="CHEBI:58343"/>
        <dbReference type="ChEBI" id="CHEBI:456215"/>
        <dbReference type="EC" id="3.1.3.7"/>
    </reaction>
</comment>
<dbReference type="Gene3D" id="3.30.540.10">
    <property type="entry name" value="Fructose-1,6-Bisphosphatase, subunit A, domain 1"/>
    <property type="match status" value="1"/>
</dbReference>
<keyword evidence="6" id="KW-0479">Metal-binding</keyword>
<keyword evidence="3 6" id="KW-0997">Cell inner membrane</keyword>
<dbReference type="PROSITE" id="PS00630">
    <property type="entry name" value="IMP_2"/>
    <property type="match status" value="1"/>
</dbReference>
<keyword evidence="6" id="KW-0460">Magnesium</keyword>
<feature type="binding site" evidence="6">
    <location>
        <position position="217"/>
    </location>
    <ligand>
        <name>substrate</name>
    </ligand>
</feature>
<dbReference type="InterPro" id="IPR000760">
    <property type="entry name" value="Inositol_monophosphatase-like"/>
</dbReference>
<comment type="function">
    <text evidence="6">Converts adenosine-3',5'-bisphosphate (PAP) to AMP.</text>
</comment>
<evidence type="ECO:0000256" key="1">
    <source>
        <dbReference type="ARBA" id="ARBA00005289"/>
    </source>
</evidence>
<dbReference type="Pfam" id="PF00459">
    <property type="entry name" value="Inositol_P"/>
    <property type="match status" value="1"/>
</dbReference>
<dbReference type="NCBIfam" id="TIGR01331">
    <property type="entry name" value="bisphos_cysQ"/>
    <property type="match status" value="1"/>
</dbReference>
<evidence type="ECO:0000256" key="4">
    <source>
        <dbReference type="ARBA" id="ARBA00022801"/>
    </source>
</evidence>
<dbReference type="PANTHER" id="PTHR43028">
    <property type="entry name" value="3'(2'),5'-BISPHOSPHATE NUCLEOTIDASE 1"/>
    <property type="match status" value="1"/>
</dbReference>
<feature type="binding site" evidence="6">
    <location>
        <position position="94"/>
    </location>
    <ligand>
        <name>Mg(2+)</name>
        <dbReference type="ChEBI" id="CHEBI:18420"/>
        <label>2</label>
    </ligand>
</feature>
<feature type="binding site" evidence="6">
    <location>
        <position position="91"/>
    </location>
    <ligand>
        <name>Mg(2+)</name>
        <dbReference type="ChEBI" id="CHEBI:18420"/>
        <label>2</label>
    </ligand>
</feature>
<feature type="binding site" evidence="6">
    <location>
        <position position="91"/>
    </location>
    <ligand>
        <name>Mg(2+)</name>
        <dbReference type="ChEBI" id="CHEBI:18420"/>
        <label>1</label>
    </ligand>
</feature>
<evidence type="ECO:0000313" key="8">
    <source>
        <dbReference type="Proteomes" id="UP001312908"/>
    </source>
</evidence>
<dbReference type="Gene3D" id="3.40.190.80">
    <property type="match status" value="1"/>
</dbReference>
<dbReference type="CDD" id="cd01638">
    <property type="entry name" value="CysQ"/>
    <property type="match status" value="1"/>
</dbReference>
<protein>
    <recommendedName>
        <fullName evidence="6">3'(2'),5'-bisphosphate nucleotidase CysQ</fullName>
        <ecNumber evidence="6">3.1.3.7</ecNumber>
    </recommendedName>
    <alternativeName>
        <fullName evidence="6">3'(2'),5-bisphosphonucleoside 3'(2')-phosphohydrolase</fullName>
    </alternativeName>
    <alternativeName>
        <fullName evidence="6">3'-phosphoadenosine 5'-phosphate phosphatase</fullName>
        <shortName evidence="6">PAP phosphatase</shortName>
    </alternativeName>
</protein>
<dbReference type="InterPro" id="IPR020550">
    <property type="entry name" value="Inositol_monophosphatase_CS"/>
</dbReference>
<organism evidence="7 8">
    <name type="scientific">Sorlinia euscelidii</name>
    <dbReference type="NCBI Taxonomy" id="3081148"/>
    <lineage>
        <taxon>Bacteria</taxon>
        <taxon>Pseudomonadati</taxon>
        <taxon>Pseudomonadota</taxon>
        <taxon>Alphaproteobacteria</taxon>
        <taxon>Acetobacterales</taxon>
        <taxon>Acetobacteraceae</taxon>
        <taxon>Sorlinia</taxon>
    </lineage>
</organism>
<evidence type="ECO:0000313" key="7">
    <source>
        <dbReference type="EMBL" id="MEE8657418.1"/>
    </source>
</evidence>
<feature type="binding site" evidence="6">
    <location>
        <position position="93"/>
    </location>
    <ligand>
        <name>Mg(2+)</name>
        <dbReference type="ChEBI" id="CHEBI:18420"/>
        <label>1</label>
    </ligand>
</feature>
<evidence type="ECO:0000256" key="3">
    <source>
        <dbReference type="ARBA" id="ARBA00022519"/>
    </source>
</evidence>
<comment type="subcellular location">
    <subcellularLocation>
        <location evidence="6">Cell inner membrane</location>
        <topology evidence="6">Peripheral membrane protein</topology>
        <orientation evidence="6">Cytoplasmic side</orientation>
    </subcellularLocation>
</comment>
<feature type="binding site" evidence="6">
    <location>
        <position position="72"/>
    </location>
    <ligand>
        <name>substrate</name>
    </ligand>
</feature>
<dbReference type="InterPro" id="IPR006240">
    <property type="entry name" value="CysQ"/>
</dbReference>
<sequence length="266" mass="29364">MLTPCPQNNAILKSVIDISAEAASDIIQCRQDGFTVHKKQDRSTVTTVDRRIEHFIIEKLRHVTPDIPVIAEESVSEGRAPLYGDTYWLVDPIDGTDEFAAGGDDFAIHIGLVHLGQPIIGVVTLPGHNIQYYAARGHGAWRKNADGETRITCASPAPEHLRVVTSRRCMNLPHFAAWRKNYEIDSIVPAGSSIKFMQVAEGAADIYPRFTPSMEWDTAAPQAIIEEAGGSIRDLSGDILRYGKAGWLNSSFICCSDHVRDRVIWA</sequence>
<gene>
    <name evidence="6" type="primary">cysQ</name>
    <name evidence="7" type="ORF">DOFOFD_00080</name>
</gene>
<proteinExistence type="inferred from homology"/>
<keyword evidence="4 6" id="KW-0378">Hydrolase</keyword>
<feature type="binding site" evidence="6">
    <location>
        <begin position="93"/>
        <end position="96"/>
    </location>
    <ligand>
        <name>substrate</name>
    </ligand>
</feature>
<keyword evidence="5 6" id="KW-0472">Membrane</keyword>
<keyword evidence="2 6" id="KW-1003">Cell membrane</keyword>
<accession>A0ABU7TZQ7</accession>
<dbReference type="EC" id="3.1.3.7" evidence="6"/>
<evidence type="ECO:0000256" key="2">
    <source>
        <dbReference type="ARBA" id="ARBA00022475"/>
    </source>
</evidence>
<comment type="caution">
    <text evidence="7">The sequence shown here is derived from an EMBL/GenBank/DDBJ whole genome shotgun (WGS) entry which is preliminary data.</text>
</comment>
<dbReference type="PRINTS" id="PR00377">
    <property type="entry name" value="IMPHPHTASES"/>
</dbReference>
<dbReference type="HAMAP" id="MF_02095">
    <property type="entry name" value="CysQ"/>
    <property type="match status" value="1"/>
</dbReference>
<comment type="similarity">
    <text evidence="1 6">Belongs to the inositol monophosphatase superfamily. CysQ family.</text>
</comment>
<name>A0ABU7TZQ7_9PROT</name>
<comment type="cofactor">
    <cofactor evidence="6">
        <name>Mg(2+)</name>
        <dbReference type="ChEBI" id="CHEBI:18420"/>
    </cofactor>
</comment>